<evidence type="ECO:0000256" key="4">
    <source>
        <dbReference type="ARBA" id="ARBA00022679"/>
    </source>
</evidence>
<dbReference type="SUPFAM" id="SSF52540">
    <property type="entry name" value="P-loop containing nucleoside triphosphate hydrolases"/>
    <property type="match status" value="1"/>
</dbReference>
<dbReference type="GO" id="GO:0006227">
    <property type="term" value="P:dUDP biosynthetic process"/>
    <property type="evidence" value="ECO:0007669"/>
    <property type="project" value="TreeGrafter"/>
</dbReference>
<keyword evidence="5 11" id="KW-0545">Nucleotide biosynthesis</keyword>
<comment type="catalytic activity">
    <reaction evidence="9 11">
        <text>dTMP + ATP = dTDP + ADP</text>
        <dbReference type="Rhea" id="RHEA:13517"/>
        <dbReference type="ChEBI" id="CHEBI:30616"/>
        <dbReference type="ChEBI" id="CHEBI:58369"/>
        <dbReference type="ChEBI" id="CHEBI:63528"/>
        <dbReference type="ChEBI" id="CHEBI:456216"/>
        <dbReference type="EC" id="2.7.4.9"/>
    </reaction>
</comment>
<reference evidence="13" key="1">
    <citation type="submission" date="2021-02" db="EMBL/GenBank/DDBJ databases">
        <title>Infant gut strain persistence is associated with maternal origin, phylogeny, and functional potential including surface adhesion and iron acquisition.</title>
        <authorList>
            <person name="Lou Y.C."/>
        </authorList>
    </citation>
    <scope>NUCLEOTIDE SEQUENCE</scope>
    <source>
        <strain evidence="13">L3_106_000M1_dasL3_106_000M1_concoct_15</strain>
    </source>
</reference>
<dbReference type="GO" id="GO:0006235">
    <property type="term" value="P:dTTP biosynthetic process"/>
    <property type="evidence" value="ECO:0007669"/>
    <property type="project" value="UniProtKB-UniRule"/>
</dbReference>
<protein>
    <recommendedName>
        <fullName evidence="3 11">Thymidylate kinase</fullName>
        <ecNumber evidence="2 11">2.7.4.9</ecNumber>
    </recommendedName>
    <alternativeName>
        <fullName evidence="11">dTMP kinase</fullName>
    </alternativeName>
</protein>
<gene>
    <name evidence="11 13" type="primary">tmk</name>
    <name evidence="13" type="ORF">KHX13_05940</name>
</gene>
<dbReference type="PANTHER" id="PTHR10344">
    <property type="entry name" value="THYMIDYLATE KINASE"/>
    <property type="match status" value="1"/>
</dbReference>
<organism evidence="13 14">
    <name type="scientific">Acidaminococcus intestini</name>
    <dbReference type="NCBI Taxonomy" id="187327"/>
    <lineage>
        <taxon>Bacteria</taxon>
        <taxon>Bacillati</taxon>
        <taxon>Bacillota</taxon>
        <taxon>Negativicutes</taxon>
        <taxon>Acidaminococcales</taxon>
        <taxon>Acidaminococcaceae</taxon>
        <taxon>Acidaminococcus</taxon>
    </lineage>
</organism>
<evidence type="ECO:0000256" key="6">
    <source>
        <dbReference type="ARBA" id="ARBA00022741"/>
    </source>
</evidence>
<dbReference type="GO" id="GO:0006233">
    <property type="term" value="P:dTDP biosynthetic process"/>
    <property type="evidence" value="ECO:0007669"/>
    <property type="project" value="InterPro"/>
</dbReference>
<dbReference type="FunFam" id="3.40.50.300:FF:000225">
    <property type="entry name" value="Thymidylate kinase"/>
    <property type="match status" value="1"/>
</dbReference>
<dbReference type="EC" id="2.7.4.9" evidence="2 11"/>
<dbReference type="PANTHER" id="PTHR10344:SF4">
    <property type="entry name" value="UMP-CMP KINASE 2, MITOCHONDRIAL"/>
    <property type="match status" value="1"/>
</dbReference>
<dbReference type="RefSeq" id="WP_302013691.1">
    <property type="nucleotide sequence ID" value="NZ_CATWGP010000004.1"/>
</dbReference>
<evidence type="ECO:0000256" key="3">
    <source>
        <dbReference type="ARBA" id="ARBA00017144"/>
    </source>
</evidence>
<evidence type="ECO:0000259" key="12">
    <source>
        <dbReference type="Pfam" id="PF02223"/>
    </source>
</evidence>
<dbReference type="InterPro" id="IPR018094">
    <property type="entry name" value="Thymidylate_kinase"/>
</dbReference>
<evidence type="ECO:0000256" key="1">
    <source>
        <dbReference type="ARBA" id="ARBA00009776"/>
    </source>
</evidence>
<keyword evidence="6 11" id="KW-0547">Nucleotide-binding</keyword>
<evidence type="ECO:0000256" key="2">
    <source>
        <dbReference type="ARBA" id="ARBA00012980"/>
    </source>
</evidence>
<dbReference type="CDD" id="cd01672">
    <property type="entry name" value="TMPK"/>
    <property type="match status" value="1"/>
</dbReference>
<keyword evidence="8 11" id="KW-0067">ATP-binding</keyword>
<comment type="similarity">
    <text evidence="1 11">Belongs to the thymidylate kinase family.</text>
</comment>
<evidence type="ECO:0000313" key="14">
    <source>
        <dbReference type="Proteomes" id="UP000754226"/>
    </source>
</evidence>
<comment type="function">
    <text evidence="10 11">Phosphorylation of dTMP to form dTDP in both de novo and salvage pathways of dTTP synthesis.</text>
</comment>
<sequence length="205" mass="22530">MKKGLFITLEGPDGSGKTTQAKRLGAYLEKIGLEVVLTREPGGTDLAETLRSLALSPEITMSKRVESLLHVAARADHVDKVIRPSLKAGKVVICDRFSDSTLIYQGILGGMDLDELERLSLFGSAGLMPDVTFLIDGDPRILLTRRQARGVTDKFEAQGLSFQETIRQGYLALSARYPERILLIDGEGDPDSITRTLIKKVEKFL</sequence>
<accession>A0A943EL23</accession>
<evidence type="ECO:0000256" key="11">
    <source>
        <dbReference type="HAMAP-Rule" id="MF_00165"/>
    </source>
</evidence>
<evidence type="ECO:0000256" key="8">
    <source>
        <dbReference type="ARBA" id="ARBA00022840"/>
    </source>
</evidence>
<dbReference type="NCBIfam" id="TIGR00041">
    <property type="entry name" value="DTMP_kinase"/>
    <property type="match status" value="1"/>
</dbReference>
<evidence type="ECO:0000313" key="13">
    <source>
        <dbReference type="EMBL" id="MBS5519857.1"/>
    </source>
</evidence>
<dbReference type="GO" id="GO:0004798">
    <property type="term" value="F:dTMP kinase activity"/>
    <property type="evidence" value="ECO:0007669"/>
    <property type="project" value="UniProtKB-UniRule"/>
</dbReference>
<dbReference type="InterPro" id="IPR039430">
    <property type="entry name" value="Thymidylate_kin-like_dom"/>
</dbReference>
<proteinExistence type="inferred from homology"/>
<dbReference type="EMBL" id="JAGZCZ010000005">
    <property type="protein sequence ID" value="MBS5519857.1"/>
    <property type="molecule type" value="Genomic_DNA"/>
</dbReference>
<dbReference type="Proteomes" id="UP000754226">
    <property type="component" value="Unassembled WGS sequence"/>
</dbReference>
<evidence type="ECO:0000256" key="10">
    <source>
        <dbReference type="ARBA" id="ARBA00057735"/>
    </source>
</evidence>
<dbReference type="AlphaFoldDB" id="A0A943EL23"/>
<evidence type="ECO:0000256" key="7">
    <source>
        <dbReference type="ARBA" id="ARBA00022777"/>
    </source>
</evidence>
<keyword evidence="4 11" id="KW-0808">Transferase</keyword>
<feature type="binding site" evidence="11">
    <location>
        <begin position="11"/>
        <end position="18"/>
    </location>
    <ligand>
        <name>ATP</name>
        <dbReference type="ChEBI" id="CHEBI:30616"/>
    </ligand>
</feature>
<dbReference type="Pfam" id="PF02223">
    <property type="entry name" value="Thymidylate_kin"/>
    <property type="match status" value="1"/>
</dbReference>
<evidence type="ECO:0000256" key="5">
    <source>
        <dbReference type="ARBA" id="ARBA00022727"/>
    </source>
</evidence>
<dbReference type="GO" id="GO:0005829">
    <property type="term" value="C:cytosol"/>
    <property type="evidence" value="ECO:0007669"/>
    <property type="project" value="TreeGrafter"/>
</dbReference>
<comment type="caution">
    <text evidence="13">The sequence shown here is derived from an EMBL/GenBank/DDBJ whole genome shotgun (WGS) entry which is preliminary data.</text>
</comment>
<name>A0A943EL23_9FIRM</name>
<dbReference type="Gene3D" id="3.40.50.300">
    <property type="entry name" value="P-loop containing nucleotide triphosphate hydrolases"/>
    <property type="match status" value="1"/>
</dbReference>
<dbReference type="InterPro" id="IPR027417">
    <property type="entry name" value="P-loop_NTPase"/>
</dbReference>
<dbReference type="GO" id="GO:0005524">
    <property type="term" value="F:ATP binding"/>
    <property type="evidence" value="ECO:0007669"/>
    <property type="project" value="UniProtKB-UniRule"/>
</dbReference>
<evidence type="ECO:0000256" key="9">
    <source>
        <dbReference type="ARBA" id="ARBA00048743"/>
    </source>
</evidence>
<keyword evidence="7 11" id="KW-0418">Kinase</keyword>
<feature type="domain" description="Thymidylate kinase-like" evidence="12">
    <location>
        <begin position="9"/>
        <end position="189"/>
    </location>
</feature>
<dbReference type="HAMAP" id="MF_00165">
    <property type="entry name" value="Thymidylate_kinase"/>
    <property type="match status" value="1"/>
</dbReference>